<feature type="domain" description="Peptidase S1" evidence="4">
    <location>
        <begin position="294"/>
        <end position="543"/>
    </location>
</feature>
<dbReference type="Proteomes" id="UP000198287">
    <property type="component" value="Unassembled WGS sequence"/>
</dbReference>
<feature type="region of interest" description="Disordered" evidence="2">
    <location>
        <begin position="243"/>
        <end position="280"/>
    </location>
</feature>
<dbReference type="InterPro" id="IPR001314">
    <property type="entry name" value="Peptidase_S1A"/>
</dbReference>
<keyword evidence="6" id="KW-1185">Reference proteome</keyword>
<dbReference type="OrthoDB" id="7468414at2759"/>
<dbReference type="STRING" id="158441.A0A226ERP8"/>
<evidence type="ECO:0000313" key="5">
    <source>
        <dbReference type="EMBL" id="OXA60303.1"/>
    </source>
</evidence>
<feature type="chain" id="PRO_5012195144" evidence="3">
    <location>
        <begin position="20"/>
        <end position="544"/>
    </location>
</feature>
<dbReference type="FunFam" id="2.40.10.10:FF:000068">
    <property type="entry name" value="transmembrane protease serine 2"/>
    <property type="match status" value="1"/>
</dbReference>
<dbReference type="Gene3D" id="2.40.10.10">
    <property type="entry name" value="Trypsin-like serine proteases"/>
    <property type="match status" value="2"/>
</dbReference>
<dbReference type="InterPro" id="IPR051333">
    <property type="entry name" value="CLIP_Serine_Protease"/>
</dbReference>
<evidence type="ECO:0000313" key="6">
    <source>
        <dbReference type="Proteomes" id="UP000198287"/>
    </source>
</evidence>
<feature type="signal peptide" evidence="3">
    <location>
        <begin position="1"/>
        <end position="19"/>
    </location>
</feature>
<dbReference type="Pfam" id="PF00089">
    <property type="entry name" value="Trypsin"/>
    <property type="match status" value="1"/>
</dbReference>
<dbReference type="SMART" id="SM00020">
    <property type="entry name" value="Tryp_SPc"/>
    <property type="match status" value="1"/>
</dbReference>
<sequence>MRREYIICLVITLATVSQGKRWNTNKDSIIVDAHFNSEENEQVQFDDASRKSECYTSEGEPGECVTMVRCHPILFSEKGQLRNAGLAITYAQADNVCSSKNTLDGSSEKQSSEGIDEQIGQKVICCSRDRIQYDVRSELDQDLETYTTTVLPFTVDSELPTTGSSNLDEVSDSTPVATINVEDDIVIVESDNKSPSSVAPVEVDVEVESITTLAPTQTIIGDPVQEPGESVTSSSVDIVGTFAPASQAPTSGGQEQESPPVSVPPPTEDRDIFEPNPTSVCPSTSSYDTWPVFHDYPWLATIQTRAKTGPTCSGSLITESHILTNKICIHRFNSRDVARMQIRIGFSKRSSNDTFNDYYVLRNASKIIFHKRFHEESKMDNNIALIKLDEPVEFDQNVAPIGIFAPLGGYDIGNCTAAEAGWIKYGNRKVTGISDGVIQFVEPPTSDFHLRESLSRVLSNEECNTQLNSQITDKMICARTTISEEPTVSTDFFRWNDGGPLVVKVGNTFQQIGIKSWAYEGQQYPTVFIRVESYLDWIRNNLKM</sequence>
<dbReference type="AlphaFoldDB" id="A0A226ERP8"/>
<evidence type="ECO:0000256" key="1">
    <source>
        <dbReference type="ARBA" id="ARBA00023157"/>
    </source>
</evidence>
<dbReference type="InterPro" id="IPR009003">
    <property type="entry name" value="Peptidase_S1_PA"/>
</dbReference>
<reference evidence="5 6" key="1">
    <citation type="submission" date="2015-12" db="EMBL/GenBank/DDBJ databases">
        <title>The genome of Folsomia candida.</title>
        <authorList>
            <person name="Faddeeva A."/>
            <person name="Derks M.F."/>
            <person name="Anvar Y."/>
            <person name="Smit S."/>
            <person name="Van Straalen N."/>
            <person name="Roelofs D."/>
        </authorList>
    </citation>
    <scope>NUCLEOTIDE SEQUENCE [LARGE SCALE GENOMIC DNA]</scope>
    <source>
        <strain evidence="5 6">VU population</strain>
        <tissue evidence="5">Whole body</tissue>
    </source>
</reference>
<dbReference type="EMBL" id="LNIX01000002">
    <property type="protein sequence ID" value="OXA60303.1"/>
    <property type="molecule type" value="Genomic_DNA"/>
</dbReference>
<keyword evidence="1" id="KW-1015">Disulfide bond</keyword>
<protein>
    <submittedName>
        <fullName evidence="5">Trypsin</fullName>
    </submittedName>
</protein>
<dbReference type="InterPro" id="IPR043504">
    <property type="entry name" value="Peptidase_S1_PA_chymotrypsin"/>
</dbReference>
<gene>
    <name evidence="5" type="ORF">Fcan01_05725</name>
</gene>
<dbReference type="PANTHER" id="PTHR24260:SF136">
    <property type="entry name" value="GH08193P-RELATED"/>
    <property type="match status" value="1"/>
</dbReference>
<comment type="caution">
    <text evidence="5">The sequence shown here is derived from an EMBL/GenBank/DDBJ whole genome shotgun (WGS) entry which is preliminary data.</text>
</comment>
<dbReference type="GO" id="GO:0006508">
    <property type="term" value="P:proteolysis"/>
    <property type="evidence" value="ECO:0007669"/>
    <property type="project" value="InterPro"/>
</dbReference>
<dbReference type="SUPFAM" id="SSF50494">
    <property type="entry name" value="Trypsin-like serine proteases"/>
    <property type="match status" value="1"/>
</dbReference>
<dbReference type="PROSITE" id="PS50240">
    <property type="entry name" value="TRYPSIN_DOM"/>
    <property type="match status" value="1"/>
</dbReference>
<organism evidence="5 6">
    <name type="scientific">Folsomia candida</name>
    <name type="common">Springtail</name>
    <dbReference type="NCBI Taxonomy" id="158441"/>
    <lineage>
        <taxon>Eukaryota</taxon>
        <taxon>Metazoa</taxon>
        <taxon>Ecdysozoa</taxon>
        <taxon>Arthropoda</taxon>
        <taxon>Hexapoda</taxon>
        <taxon>Collembola</taxon>
        <taxon>Entomobryomorpha</taxon>
        <taxon>Isotomoidea</taxon>
        <taxon>Isotomidae</taxon>
        <taxon>Proisotominae</taxon>
        <taxon>Folsomia</taxon>
    </lineage>
</organism>
<dbReference type="PANTHER" id="PTHR24260">
    <property type="match status" value="1"/>
</dbReference>
<keyword evidence="3" id="KW-0732">Signal</keyword>
<dbReference type="GO" id="GO:0004252">
    <property type="term" value="F:serine-type endopeptidase activity"/>
    <property type="evidence" value="ECO:0007669"/>
    <property type="project" value="InterPro"/>
</dbReference>
<name>A0A226ERP8_FOLCA</name>
<accession>A0A226ERP8</accession>
<proteinExistence type="predicted"/>
<dbReference type="PRINTS" id="PR00722">
    <property type="entry name" value="CHYMOTRYPSIN"/>
</dbReference>
<evidence type="ECO:0000259" key="4">
    <source>
        <dbReference type="PROSITE" id="PS50240"/>
    </source>
</evidence>
<evidence type="ECO:0000256" key="2">
    <source>
        <dbReference type="SAM" id="MobiDB-lite"/>
    </source>
</evidence>
<dbReference type="CDD" id="cd00190">
    <property type="entry name" value="Tryp_SPc"/>
    <property type="match status" value="1"/>
</dbReference>
<evidence type="ECO:0000256" key="3">
    <source>
        <dbReference type="SAM" id="SignalP"/>
    </source>
</evidence>
<dbReference type="InterPro" id="IPR001254">
    <property type="entry name" value="Trypsin_dom"/>
</dbReference>